<accession>B0MZM8</accession>
<dbReference type="InterPro" id="IPR014942">
    <property type="entry name" value="AbiEii"/>
</dbReference>
<reference evidence="1" key="1">
    <citation type="submission" date="2007-10" db="EMBL/GenBank/DDBJ databases">
        <authorList>
            <person name="Fulton L."/>
            <person name="Clifton S."/>
            <person name="Fulton B."/>
            <person name="Xu J."/>
            <person name="Minx P."/>
            <person name="Pepin K.H."/>
            <person name="Johnson M."/>
            <person name="Thiruvilangam P."/>
            <person name="Bhonagiri V."/>
            <person name="Nash W.E."/>
            <person name="Mardis E.R."/>
            <person name="Wilson R.K."/>
        </authorList>
    </citation>
    <scope>NUCLEOTIDE SEQUENCE [LARGE SCALE GENOMIC DNA]</scope>
    <source>
        <strain evidence="1">DSM 17216</strain>
    </source>
</reference>
<dbReference type="HOGENOM" id="CLU_067323_0_0_10"/>
<evidence type="ECO:0000313" key="2">
    <source>
        <dbReference type="Proteomes" id="UP000005819"/>
    </source>
</evidence>
<evidence type="ECO:0000313" key="1">
    <source>
        <dbReference type="EMBL" id="EDS03064.1"/>
    </source>
</evidence>
<evidence type="ECO:0008006" key="3">
    <source>
        <dbReference type="Google" id="ProtNLM"/>
    </source>
</evidence>
<organism evidence="1 2">
    <name type="scientific">Alistipes putredinis DSM 17216</name>
    <dbReference type="NCBI Taxonomy" id="445970"/>
    <lineage>
        <taxon>Bacteria</taxon>
        <taxon>Pseudomonadati</taxon>
        <taxon>Bacteroidota</taxon>
        <taxon>Bacteroidia</taxon>
        <taxon>Bacteroidales</taxon>
        <taxon>Rikenellaceae</taxon>
        <taxon>Alistipes</taxon>
    </lineage>
</organism>
<dbReference type="Pfam" id="PF08843">
    <property type="entry name" value="AbiEii"/>
    <property type="match status" value="1"/>
</dbReference>
<dbReference type="GeneID" id="73802986"/>
<protein>
    <recommendedName>
        <fullName evidence="3">Nucleotidyl transferase AbiEii/AbiGii toxin family protein</fullName>
    </recommendedName>
</protein>
<dbReference type="RefSeq" id="WP_004328645.1">
    <property type="nucleotide sequence ID" value="NZ_DS499577.1"/>
</dbReference>
<name>B0MZM8_9BACT</name>
<keyword evidence="2" id="KW-1185">Reference proteome</keyword>
<comment type="caution">
    <text evidence="1">The sequence shown here is derived from an EMBL/GenBank/DDBJ whole genome shotgun (WGS) entry which is preliminary data.</text>
</comment>
<proteinExistence type="predicted"/>
<dbReference type="OrthoDB" id="9808443at2"/>
<reference evidence="1" key="2">
    <citation type="submission" date="2013-09" db="EMBL/GenBank/DDBJ databases">
        <title>Draft genome sequence of Alistipes putredinis (DSM 17216).</title>
        <authorList>
            <person name="Sudarsanam P."/>
            <person name="Ley R."/>
            <person name="Guruge J."/>
            <person name="Turnbaugh P.J."/>
            <person name="Mahowald M."/>
            <person name="Liep D."/>
            <person name="Gordon J."/>
        </authorList>
    </citation>
    <scope>NUCLEOTIDE SEQUENCE</scope>
    <source>
        <strain evidence="1">DSM 17216</strain>
    </source>
</reference>
<dbReference type="eggNOG" id="COG2253">
    <property type="taxonomic scope" value="Bacteria"/>
</dbReference>
<dbReference type="Proteomes" id="UP000005819">
    <property type="component" value="Unassembled WGS sequence"/>
</dbReference>
<gene>
    <name evidence="1" type="ORF">ALIPUT_02602</name>
</gene>
<sequence length="285" mass="33139">MGEKNYGKSVRAKLLNISKAEKLGYQLIVIRYIQERLLYRLSQSRFREKLFLKGGALLYALEQFRARPTLDIDFLGDKISRDKEFVKMAFEEICAVSCPEDGMTFDTESISAEEITVNKEYHGIRLHVTARLDTIRQVISMDIGFGDVITPKPEELDYPVLLKETPAVNIMAYSLETVVAEKFQAMIDLAEENSRMKDFFDVYRILESNKVNEEMLQQAITATFSNRETGYKPDHILFAEEFVKSPTRIAFWKGFLRKIKYTEELSFETVMTVIKERLQGYWENL</sequence>
<dbReference type="EMBL" id="ABFK02000020">
    <property type="protein sequence ID" value="EDS03064.1"/>
    <property type="molecule type" value="Genomic_DNA"/>
</dbReference>
<dbReference type="AlphaFoldDB" id="B0MZM8"/>